<accession>A0A7W4Y9J8</accession>
<dbReference type="EMBL" id="JACHVX010000001">
    <property type="protein sequence ID" value="MBB2921668.1"/>
    <property type="molecule type" value="Genomic_DNA"/>
</dbReference>
<organism evidence="1 2">
    <name type="scientific">Cellulomonas cellasea</name>
    <dbReference type="NCBI Taxonomy" id="43670"/>
    <lineage>
        <taxon>Bacteria</taxon>
        <taxon>Bacillati</taxon>
        <taxon>Actinomycetota</taxon>
        <taxon>Actinomycetes</taxon>
        <taxon>Micrococcales</taxon>
        <taxon>Cellulomonadaceae</taxon>
        <taxon>Cellulomonas</taxon>
    </lineage>
</organism>
<name>A0A7W4Y9J8_9CELL</name>
<reference evidence="1 2" key="1">
    <citation type="submission" date="2020-08" db="EMBL/GenBank/DDBJ databases">
        <title>The Agave Microbiome: Exploring the role of microbial communities in plant adaptations to desert environments.</title>
        <authorList>
            <person name="Partida-Martinez L.P."/>
        </authorList>
    </citation>
    <scope>NUCLEOTIDE SEQUENCE [LARGE SCALE GENOMIC DNA]</scope>
    <source>
        <strain evidence="1 2">RAS26</strain>
    </source>
</reference>
<evidence type="ECO:0000313" key="1">
    <source>
        <dbReference type="EMBL" id="MBB2921668.1"/>
    </source>
</evidence>
<dbReference type="RefSeq" id="WP_183294646.1">
    <property type="nucleotide sequence ID" value="NZ_JACHVX010000001.1"/>
</dbReference>
<sequence>MPLPLDAAGGAAGATNPGGVTAAGTAPLSLDATGAVAVAAVSQPDATVPLPYDGASRD</sequence>
<comment type="caution">
    <text evidence="1">The sequence shown here is derived from an EMBL/GenBank/DDBJ whole genome shotgun (WGS) entry which is preliminary data.</text>
</comment>
<protein>
    <submittedName>
        <fullName evidence="1">Uncharacterized protein</fullName>
    </submittedName>
</protein>
<evidence type="ECO:0000313" key="2">
    <source>
        <dbReference type="Proteomes" id="UP000518206"/>
    </source>
</evidence>
<reference evidence="1 2" key="2">
    <citation type="submission" date="2020-08" db="EMBL/GenBank/DDBJ databases">
        <authorList>
            <person name="Partida-Martinez L."/>
            <person name="Huntemann M."/>
            <person name="Clum A."/>
            <person name="Wang J."/>
            <person name="Palaniappan K."/>
            <person name="Ritter S."/>
            <person name="Chen I.-M."/>
            <person name="Stamatis D."/>
            <person name="Reddy T."/>
            <person name="O'Malley R."/>
            <person name="Daum C."/>
            <person name="Shapiro N."/>
            <person name="Ivanova N."/>
            <person name="Kyrpides N."/>
            <person name="Woyke T."/>
        </authorList>
    </citation>
    <scope>NUCLEOTIDE SEQUENCE [LARGE SCALE GENOMIC DNA]</scope>
    <source>
        <strain evidence="1 2">RAS26</strain>
    </source>
</reference>
<proteinExistence type="predicted"/>
<dbReference type="AlphaFoldDB" id="A0A7W4Y9J8"/>
<gene>
    <name evidence="1" type="ORF">FHR80_000562</name>
</gene>
<dbReference type="Proteomes" id="UP000518206">
    <property type="component" value="Unassembled WGS sequence"/>
</dbReference>